<dbReference type="PANTHER" id="PTHR33928">
    <property type="entry name" value="POLYGALACTURONASE QRT3"/>
    <property type="match status" value="1"/>
</dbReference>
<dbReference type="InterPro" id="IPR039279">
    <property type="entry name" value="QRT3-like"/>
</dbReference>
<dbReference type="Proteomes" id="UP000734854">
    <property type="component" value="Unassembled WGS sequence"/>
</dbReference>
<dbReference type="InterPro" id="IPR011050">
    <property type="entry name" value="Pectin_lyase_fold/virulence"/>
</dbReference>
<dbReference type="EMBL" id="JACMSC010000014">
    <property type="protein sequence ID" value="KAG6488558.1"/>
    <property type="molecule type" value="Genomic_DNA"/>
</dbReference>
<dbReference type="PANTHER" id="PTHR33928:SF7">
    <property type="entry name" value="POLYGALACTURONASE QRT3"/>
    <property type="match status" value="1"/>
</dbReference>
<dbReference type="GO" id="GO:0004650">
    <property type="term" value="F:polygalacturonase activity"/>
    <property type="evidence" value="ECO:0007669"/>
    <property type="project" value="InterPro"/>
</dbReference>
<sequence>MVPFTKFGIHSLGKTKSPGPNARQLAPSLAKKPKGLVGGPHEQNMAAGRREKQETRKLDSSTTEANYWIVWKQRRHGVSVMIRSGFAASLALWSVVHVVVFTEGLPMAAAAGRIDSGDDDASIKHYYYTQHQRTVDAIARRHAAEFSPSPSPSSSLLPSYGADPTGKADSTAAIGKAIAEACAAATGQWLIAGVNNLGGAEVQLDGGLYLIDEPITLPVGSGNIKIHGGSLRASDEFPTDHYLIELSASQNGNSQTTSSGYNYEYVTLRGLMLDANYRGGGITIVDALRTVIDDCYIVHFASEGVSVHSGHETLIRASFIGQHITAGADPGERNFSGTGINLAGNDNIVTDVVIFSASVGVLVSGQANILTGVHCYNKANGFGGTGIYLKLPGLTQTRITNCYLDYTSIVAEDPVQLLISGSFFLGNANVVLKSVNGVAKGVDIVDNMFAGGGSGVDIVTLDGNFTSVDQVNVDRNTAEGMTVRATAAQAAVAGNGTKWTVDFSTVLLFPDRIGHVQYSLQSDTAFFRHALRNVSGNTVVIESDVAMQATVHVDVNQAPANGVIRKKVGILMEAVAEIDWEQLPNSTDSAMNEIGNDVLSLN</sequence>
<dbReference type="AlphaFoldDB" id="A0A8J5FK77"/>
<reference evidence="2 3" key="1">
    <citation type="submission" date="2020-08" db="EMBL/GenBank/DDBJ databases">
        <title>Plant Genome Project.</title>
        <authorList>
            <person name="Zhang R.-G."/>
        </authorList>
    </citation>
    <scope>NUCLEOTIDE SEQUENCE [LARGE SCALE GENOMIC DNA]</scope>
    <source>
        <tissue evidence="2">Rhizome</tissue>
    </source>
</reference>
<accession>A0A8J5FK77</accession>
<comment type="caution">
    <text evidence="2">The sequence shown here is derived from an EMBL/GenBank/DDBJ whole genome shotgun (WGS) entry which is preliminary data.</text>
</comment>
<feature type="region of interest" description="Disordered" evidence="1">
    <location>
        <begin position="12"/>
        <end position="59"/>
    </location>
</feature>
<organism evidence="2 3">
    <name type="scientific">Zingiber officinale</name>
    <name type="common">Ginger</name>
    <name type="synonym">Amomum zingiber</name>
    <dbReference type="NCBI Taxonomy" id="94328"/>
    <lineage>
        <taxon>Eukaryota</taxon>
        <taxon>Viridiplantae</taxon>
        <taxon>Streptophyta</taxon>
        <taxon>Embryophyta</taxon>
        <taxon>Tracheophyta</taxon>
        <taxon>Spermatophyta</taxon>
        <taxon>Magnoliopsida</taxon>
        <taxon>Liliopsida</taxon>
        <taxon>Zingiberales</taxon>
        <taxon>Zingiberaceae</taxon>
        <taxon>Zingiber</taxon>
    </lineage>
</organism>
<evidence type="ECO:0008006" key="4">
    <source>
        <dbReference type="Google" id="ProtNLM"/>
    </source>
</evidence>
<dbReference type="SUPFAM" id="SSF51126">
    <property type="entry name" value="Pectin lyase-like"/>
    <property type="match status" value="1"/>
</dbReference>
<evidence type="ECO:0000313" key="3">
    <source>
        <dbReference type="Proteomes" id="UP000734854"/>
    </source>
</evidence>
<proteinExistence type="predicted"/>
<dbReference type="InterPro" id="IPR006626">
    <property type="entry name" value="PbH1"/>
</dbReference>
<dbReference type="InterPro" id="IPR012334">
    <property type="entry name" value="Pectin_lyas_fold"/>
</dbReference>
<protein>
    <recommendedName>
        <fullName evidence="4">Pectate lyase superfamily protein domain-containing protein</fullName>
    </recommendedName>
</protein>
<dbReference type="SMART" id="SM00710">
    <property type="entry name" value="PbH1"/>
    <property type="match status" value="3"/>
</dbReference>
<evidence type="ECO:0000313" key="2">
    <source>
        <dbReference type="EMBL" id="KAG6488558.1"/>
    </source>
</evidence>
<keyword evidence="3" id="KW-1185">Reference proteome</keyword>
<name>A0A8J5FK77_ZINOF</name>
<evidence type="ECO:0000256" key="1">
    <source>
        <dbReference type="SAM" id="MobiDB-lite"/>
    </source>
</evidence>
<gene>
    <name evidence="2" type="ORF">ZIOFF_049804</name>
</gene>
<dbReference type="Gene3D" id="2.160.20.10">
    <property type="entry name" value="Single-stranded right-handed beta-helix, Pectin lyase-like"/>
    <property type="match status" value="1"/>
</dbReference>
<feature type="compositionally biased region" description="Basic and acidic residues" evidence="1">
    <location>
        <begin position="48"/>
        <end position="59"/>
    </location>
</feature>